<sequence>MEWLGRLKEPELFEIIEAALAIAASLHPHELRRRRDAFAEQLFAPQRALLDRPPLKPANRLMPEIAGEGGGVGREEDKQQKLKNRDVDHDRRRREEEEEEEEEAVEEVEDEQEEDDDEAEVVVEERGRQEEQIVREQELEEEEEIEGIGEEEYDEAEALTDQMEEESRQILEINRIKKRITDMALDDDDEEEEEQLLGLLRTLQDMLISVEALKETEIGKEVNGLRKHSSTRICSLAKLLVKGWKDMVNDWVKSAGDVAAAAALAAGSSSGSTQDEHGENGNGLPSPPLEPCALLAATAHPASAELFEFLDEDWDEDLARDPDPNPLPFDHHARATTTQPHRREPELQQGRREIRASSLDTPVTNVKSKVSPSNKPLKRGCEHVAAEGGNATRTMKVSRVSLSSSSAQHPVDRSSPLKGTSNGVVKKAGSQPLHLASNQNVHQGLPQALHEDMSVAARLEVAKRRLHERYQEEENAKKSRVVQVMDLTDLPKSGPNRAKMPKAHKPWIQNNKQQHHSRR</sequence>
<dbReference type="InterPro" id="IPR035441">
    <property type="entry name" value="TFIIS/LEDGF_dom_sf"/>
</dbReference>
<feature type="coiled-coil region" evidence="4">
    <location>
        <begin position="149"/>
        <end position="176"/>
    </location>
</feature>
<dbReference type="Proteomes" id="UP001497522">
    <property type="component" value="Chromosome 2"/>
</dbReference>
<dbReference type="CDD" id="cd00183">
    <property type="entry name" value="TFIIS_I"/>
    <property type="match status" value="1"/>
</dbReference>
<reference evidence="7 8" key="1">
    <citation type="submission" date="2024-03" db="EMBL/GenBank/DDBJ databases">
        <authorList>
            <consortium name="ELIXIR-Norway"/>
            <consortium name="Elixir Norway"/>
        </authorList>
    </citation>
    <scope>NUCLEOTIDE SEQUENCE [LARGE SCALE GENOMIC DNA]</scope>
</reference>
<name>A0ABP1B8L7_9BRYO</name>
<feature type="compositionally biased region" description="Basic and acidic residues" evidence="5">
    <location>
        <begin position="341"/>
        <end position="355"/>
    </location>
</feature>
<feature type="region of interest" description="Disordered" evidence="5">
    <location>
        <begin position="470"/>
        <end position="519"/>
    </location>
</feature>
<gene>
    <name evidence="7" type="ORF">CSSPJE1EN2_LOCUS14190</name>
</gene>
<feature type="compositionally biased region" description="Basic and acidic residues" evidence="5">
    <location>
        <begin position="73"/>
        <end position="95"/>
    </location>
</feature>
<dbReference type="Pfam" id="PF08711">
    <property type="entry name" value="Med26"/>
    <property type="match status" value="1"/>
</dbReference>
<dbReference type="PANTHER" id="PTHR46554:SF2">
    <property type="entry name" value="TFIIS N-TERMINAL DOMAIN-CONTAINING PROTEIN"/>
    <property type="match status" value="1"/>
</dbReference>
<feature type="region of interest" description="Disordered" evidence="5">
    <location>
        <begin position="400"/>
        <end position="426"/>
    </location>
</feature>
<evidence type="ECO:0000259" key="6">
    <source>
        <dbReference type="PROSITE" id="PS51319"/>
    </source>
</evidence>
<feature type="region of interest" description="Disordered" evidence="5">
    <location>
        <begin position="316"/>
        <end position="379"/>
    </location>
</feature>
<feature type="compositionally biased region" description="Basic and acidic residues" evidence="5">
    <location>
        <begin position="317"/>
        <end position="333"/>
    </location>
</feature>
<feature type="compositionally biased region" description="Basic and acidic residues" evidence="5">
    <location>
        <begin position="123"/>
        <end position="137"/>
    </location>
</feature>
<evidence type="ECO:0000313" key="7">
    <source>
        <dbReference type="EMBL" id="CAK9871522.1"/>
    </source>
</evidence>
<dbReference type="PROSITE" id="PS51319">
    <property type="entry name" value="TFIIS_N"/>
    <property type="match status" value="1"/>
</dbReference>
<dbReference type="InterPro" id="IPR003617">
    <property type="entry name" value="TFIIS/CRSP70_N_sub"/>
</dbReference>
<comment type="subcellular location">
    <subcellularLocation>
        <location evidence="1 3">Nucleus</location>
    </subcellularLocation>
</comment>
<feature type="region of interest" description="Disordered" evidence="5">
    <location>
        <begin position="267"/>
        <end position="291"/>
    </location>
</feature>
<keyword evidence="2 3" id="KW-0539">Nucleus</keyword>
<evidence type="ECO:0000256" key="1">
    <source>
        <dbReference type="ARBA" id="ARBA00004123"/>
    </source>
</evidence>
<dbReference type="EMBL" id="OZ023703">
    <property type="protein sequence ID" value="CAK9871522.1"/>
    <property type="molecule type" value="Genomic_DNA"/>
</dbReference>
<proteinExistence type="predicted"/>
<dbReference type="SUPFAM" id="SSF47676">
    <property type="entry name" value="Conserved domain common to transcription factors TFIIS, elongin A, CRSP70"/>
    <property type="match status" value="1"/>
</dbReference>
<keyword evidence="4" id="KW-0175">Coiled coil</keyword>
<feature type="domain" description="TFIIS N-terminal" evidence="6">
    <location>
        <begin position="171"/>
        <end position="251"/>
    </location>
</feature>
<organism evidence="7 8">
    <name type="scientific">Sphagnum jensenii</name>
    <dbReference type="NCBI Taxonomy" id="128206"/>
    <lineage>
        <taxon>Eukaryota</taxon>
        <taxon>Viridiplantae</taxon>
        <taxon>Streptophyta</taxon>
        <taxon>Embryophyta</taxon>
        <taxon>Bryophyta</taxon>
        <taxon>Sphagnophytina</taxon>
        <taxon>Sphagnopsida</taxon>
        <taxon>Sphagnales</taxon>
        <taxon>Sphagnaceae</taxon>
        <taxon>Sphagnum</taxon>
    </lineage>
</organism>
<protein>
    <recommendedName>
        <fullName evidence="6">TFIIS N-terminal domain-containing protein</fullName>
    </recommendedName>
</protein>
<dbReference type="Gene3D" id="1.20.930.10">
    <property type="entry name" value="Conserved domain common to transcription factors TFIIS, elongin A, CRSP70"/>
    <property type="match status" value="1"/>
</dbReference>
<evidence type="ECO:0000256" key="5">
    <source>
        <dbReference type="SAM" id="MobiDB-lite"/>
    </source>
</evidence>
<evidence type="ECO:0000256" key="2">
    <source>
        <dbReference type="ARBA" id="ARBA00023242"/>
    </source>
</evidence>
<evidence type="ECO:0000313" key="8">
    <source>
        <dbReference type="Proteomes" id="UP001497522"/>
    </source>
</evidence>
<dbReference type="SMART" id="SM00509">
    <property type="entry name" value="TFS2N"/>
    <property type="match status" value="1"/>
</dbReference>
<keyword evidence="8" id="KW-1185">Reference proteome</keyword>
<evidence type="ECO:0000256" key="3">
    <source>
        <dbReference type="PROSITE-ProRule" id="PRU00649"/>
    </source>
</evidence>
<feature type="region of interest" description="Disordered" evidence="5">
    <location>
        <begin position="44"/>
        <end position="146"/>
    </location>
</feature>
<feature type="compositionally biased region" description="Acidic residues" evidence="5">
    <location>
        <begin position="96"/>
        <end position="122"/>
    </location>
</feature>
<evidence type="ECO:0000256" key="4">
    <source>
        <dbReference type="SAM" id="Coils"/>
    </source>
</evidence>
<dbReference type="PANTHER" id="PTHR46554">
    <property type="entry name" value="MEDIATOR OF RNA POLYMERASE II TRANSCRIPTION SUBUNIT 26A-RELATED"/>
    <property type="match status" value="1"/>
</dbReference>
<feature type="compositionally biased region" description="Polar residues" evidence="5">
    <location>
        <begin position="358"/>
        <end position="374"/>
    </location>
</feature>
<accession>A0ABP1B8L7</accession>
<dbReference type="InterPro" id="IPR017923">
    <property type="entry name" value="TFIIS_N"/>
</dbReference>